<dbReference type="GO" id="GO:0051537">
    <property type="term" value="F:2 iron, 2 sulfur cluster binding"/>
    <property type="evidence" value="ECO:0007669"/>
    <property type="project" value="UniProtKB-KW"/>
</dbReference>
<dbReference type="GO" id="GO:0046872">
    <property type="term" value="F:metal ion binding"/>
    <property type="evidence" value="ECO:0007669"/>
    <property type="project" value="UniProtKB-KW"/>
</dbReference>
<keyword evidence="2" id="KW-0285">Flavoprotein</keyword>
<evidence type="ECO:0000313" key="11">
    <source>
        <dbReference type="Proteomes" id="UP000005835"/>
    </source>
</evidence>
<evidence type="ECO:0000256" key="3">
    <source>
        <dbReference type="ARBA" id="ARBA00022714"/>
    </source>
</evidence>
<dbReference type="InterPro" id="IPR050415">
    <property type="entry name" value="MRET"/>
</dbReference>
<dbReference type="SUPFAM" id="SSF52343">
    <property type="entry name" value="Ferredoxin reductase-like, C-terminal NADP-linked domain"/>
    <property type="match status" value="1"/>
</dbReference>
<evidence type="ECO:0000313" key="10">
    <source>
        <dbReference type="EMBL" id="EKB31415.1"/>
    </source>
</evidence>
<reference evidence="10 11" key="1">
    <citation type="submission" date="2012-05" db="EMBL/GenBank/DDBJ databases">
        <title>The Genome Sequence of Sutterella wadsworthensis 2_1_59BFAA.</title>
        <authorList>
            <consortium name="The Broad Institute Genome Sequencing Platform"/>
            <person name="Earl A."/>
            <person name="Ward D."/>
            <person name="Feldgarden M."/>
            <person name="Gevers D."/>
            <person name="Daigneault M."/>
            <person name="Strauss J."/>
            <person name="Allen-Vercoe E."/>
            <person name="Walker B."/>
            <person name="Young S.K."/>
            <person name="Zeng Q."/>
            <person name="Gargeya S."/>
            <person name="Fitzgerald M."/>
            <person name="Haas B."/>
            <person name="Abouelleil A."/>
            <person name="Alvarado L."/>
            <person name="Arachchi H.M."/>
            <person name="Berlin A.M."/>
            <person name="Chapman S.B."/>
            <person name="Goldberg J."/>
            <person name="Griggs A."/>
            <person name="Gujja S."/>
            <person name="Hansen M."/>
            <person name="Howarth C."/>
            <person name="Imamovic A."/>
            <person name="Larimer J."/>
            <person name="McCowen C."/>
            <person name="Montmayeur A."/>
            <person name="Murphy C."/>
            <person name="Neiman D."/>
            <person name="Pearson M."/>
            <person name="Priest M."/>
            <person name="Roberts A."/>
            <person name="Saif S."/>
            <person name="Shea T."/>
            <person name="Sisk P."/>
            <person name="Sykes S."/>
            <person name="Wortman J."/>
            <person name="Nusbaum C."/>
            <person name="Birren B."/>
        </authorList>
    </citation>
    <scope>NUCLEOTIDE SEQUENCE [LARGE SCALE GENOMIC DNA]</scope>
    <source>
        <strain evidence="10 11">2_1_59BFAA</strain>
    </source>
</reference>
<accession>K1JIC5</accession>
<keyword evidence="6" id="KW-0560">Oxidoreductase</keyword>
<keyword evidence="4" id="KW-0479">Metal-binding</keyword>
<sequence length="250" mass="27511">MLVLCLLAVVRTLRYTHWLKFHQVLSIVFLGLTLHCVRLMDTTDFMMSFGWLNLIITVAGSVAALILLFRGPGAKLREEGTIVETACEGATTRWVVETPLSRRVLPGQFVFAATEGEPLHPFSVAGIDKGRIMLLPLRLGDYTGEVVPNVPKGMTVRLEGPWGAFRLVLDDRPQTWVAGGIAPFMAWLEAAAKTPHERAGVTLRIFESRIRRATPAELLADSPACGLRKAWRGALEAFMMEEFLQVGGAG</sequence>
<organism evidence="10 11">
    <name type="scientific">Sutterella wadsworthensis 2_1_59BFAA</name>
    <dbReference type="NCBI Taxonomy" id="742823"/>
    <lineage>
        <taxon>Bacteria</taxon>
        <taxon>Pseudomonadati</taxon>
        <taxon>Pseudomonadota</taxon>
        <taxon>Betaproteobacteria</taxon>
        <taxon>Burkholderiales</taxon>
        <taxon>Sutterellaceae</taxon>
        <taxon>Sutterella</taxon>
    </lineage>
</organism>
<keyword evidence="3" id="KW-0001">2Fe-2S</keyword>
<keyword evidence="8" id="KW-0411">Iron-sulfur</keyword>
<dbReference type="SUPFAM" id="SSF63380">
    <property type="entry name" value="Riboflavin synthase domain-like"/>
    <property type="match status" value="1"/>
</dbReference>
<evidence type="ECO:0000256" key="9">
    <source>
        <dbReference type="SAM" id="Phobius"/>
    </source>
</evidence>
<name>K1JIC5_9BURK</name>
<dbReference type="OrthoDB" id="9806195at2"/>
<dbReference type="PANTHER" id="PTHR47354">
    <property type="entry name" value="NADH OXIDOREDUCTASE HCR"/>
    <property type="match status" value="1"/>
</dbReference>
<dbReference type="InterPro" id="IPR039261">
    <property type="entry name" value="FNR_nucleotide-bd"/>
</dbReference>
<keyword evidence="9" id="KW-0472">Membrane</keyword>
<proteinExistence type="predicted"/>
<dbReference type="eggNOG" id="COG4097">
    <property type="taxonomic scope" value="Bacteria"/>
</dbReference>
<dbReference type="EMBL" id="ADMG01000027">
    <property type="protein sequence ID" value="EKB31415.1"/>
    <property type="molecule type" value="Genomic_DNA"/>
</dbReference>
<feature type="transmembrane region" description="Helical" evidence="9">
    <location>
        <begin position="49"/>
        <end position="69"/>
    </location>
</feature>
<dbReference type="PATRIC" id="fig|742823.3.peg.1012"/>
<keyword evidence="9" id="KW-1133">Transmembrane helix</keyword>
<keyword evidence="5" id="KW-0274">FAD</keyword>
<dbReference type="AlphaFoldDB" id="K1JIC5"/>
<evidence type="ECO:0008006" key="12">
    <source>
        <dbReference type="Google" id="ProtNLM"/>
    </source>
</evidence>
<dbReference type="Proteomes" id="UP000005835">
    <property type="component" value="Unassembled WGS sequence"/>
</dbReference>
<evidence type="ECO:0000256" key="7">
    <source>
        <dbReference type="ARBA" id="ARBA00023004"/>
    </source>
</evidence>
<comment type="caution">
    <text evidence="10">The sequence shown here is derived from an EMBL/GenBank/DDBJ whole genome shotgun (WGS) entry which is preliminary data.</text>
</comment>
<evidence type="ECO:0000256" key="6">
    <source>
        <dbReference type="ARBA" id="ARBA00023002"/>
    </source>
</evidence>
<gene>
    <name evidence="10" type="ORF">HMPREF9465_01026</name>
</gene>
<dbReference type="GO" id="GO:0016491">
    <property type="term" value="F:oxidoreductase activity"/>
    <property type="evidence" value="ECO:0007669"/>
    <property type="project" value="UniProtKB-KW"/>
</dbReference>
<dbReference type="PANTHER" id="PTHR47354:SF8">
    <property type="entry name" value="1,2-PHENYLACETYL-COA EPOXIDASE, SUBUNIT E"/>
    <property type="match status" value="1"/>
</dbReference>
<keyword evidence="9" id="KW-0812">Transmembrane</keyword>
<evidence type="ECO:0000256" key="1">
    <source>
        <dbReference type="ARBA" id="ARBA00001974"/>
    </source>
</evidence>
<dbReference type="RefSeq" id="WP_005434766.1">
    <property type="nucleotide sequence ID" value="NZ_JH815515.1"/>
</dbReference>
<comment type="cofactor">
    <cofactor evidence="1">
        <name>FAD</name>
        <dbReference type="ChEBI" id="CHEBI:57692"/>
    </cofactor>
</comment>
<evidence type="ECO:0000256" key="2">
    <source>
        <dbReference type="ARBA" id="ARBA00022630"/>
    </source>
</evidence>
<dbReference type="InterPro" id="IPR017938">
    <property type="entry name" value="Riboflavin_synthase-like_b-brl"/>
</dbReference>
<protein>
    <recommendedName>
        <fullName evidence="12">FAD-binding FR-type domain-containing protein</fullName>
    </recommendedName>
</protein>
<dbReference type="HOGENOM" id="CLU_1110936_0_0_4"/>
<dbReference type="GO" id="GO:0050660">
    <property type="term" value="F:flavin adenine dinucleotide binding"/>
    <property type="evidence" value="ECO:0007669"/>
    <property type="project" value="TreeGrafter"/>
</dbReference>
<keyword evidence="11" id="KW-1185">Reference proteome</keyword>
<evidence type="ECO:0000256" key="8">
    <source>
        <dbReference type="ARBA" id="ARBA00023014"/>
    </source>
</evidence>
<keyword evidence="7" id="KW-0408">Iron</keyword>
<evidence type="ECO:0000256" key="4">
    <source>
        <dbReference type="ARBA" id="ARBA00022723"/>
    </source>
</evidence>
<evidence type="ECO:0000256" key="5">
    <source>
        <dbReference type="ARBA" id="ARBA00022827"/>
    </source>
</evidence>